<evidence type="ECO:0000256" key="10">
    <source>
        <dbReference type="ARBA" id="ARBA00023017"/>
    </source>
</evidence>
<dbReference type="InterPro" id="IPR041466">
    <property type="entry name" value="Dynein_AAA5_ext"/>
</dbReference>
<dbReference type="Pfam" id="PF12774">
    <property type="entry name" value="AAA_6"/>
    <property type="match status" value="1"/>
</dbReference>
<feature type="domain" description="AAA+ ATPase" evidence="17">
    <location>
        <begin position="1045"/>
        <end position="1202"/>
    </location>
</feature>
<dbReference type="FunFam" id="1.10.8.710:FF:000017">
    <property type="match status" value="1"/>
</dbReference>
<dbReference type="InterPro" id="IPR035699">
    <property type="entry name" value="AAA_6"/>
</dbReference>
<dbReference type="FunFam" id="3.40.50.300:FF:000996">
    <property type="entry name" value="Cytoplasmic dynein heavy chain"/>
    <property type="match status" value="1"/>
</dbReference>
<proteinExistence type="inferred from homology"/>
<evidence type="ECO:0000313" key="18">
    <source>
        <dbReference type="EMBL" id="KAF6072197.1"/>
    </source>
</evidence>
<keyword evidence="9" id="KW-0067">ATP-binding</keyword>
<evidence type="ECO:0000256" key="7">
    <source>
        <dbReference type="ARBA" id="ARBA00022737"/>
    </source>
</evidence>
<dbReference type="InterPro" id="IPR043157">
    <property type="entry name" value="Dynein_AAA1S"/>
</dbReference>
<feature type="coiled-coil region" evidence="16">
    <location>
        <begin position="1485"/>
        <end position="1512"/>
    </location>
</feature>
<reference evidence="18 19" key="1">
    <citation type="submission" date="2020-03" db="EMBL/GenBank/DDBJ databases">
        <title>FDA dAtabase for Regulatory Grade micrObial Sequences (FDA-ARGOS): Supporting development and validation of Infectious Disease Dx tests.</title>
        <authorList>
            <person name="Campos J."/>
            <person name="Goldberg B."/>
            <person name="Tallon L."/>
            <person name="Sadzewicz L."/>
            <person name="Vavikolanu K."/>
            <person name="Mehta A."/>
            <person name="Aluvathingal J."/>
            <person name="Nadendla S."/>
            <person name="Nandy P."/>
            <person name="Geyer C."/>
            <person name="Yan Y."/>
            <person name="Sichtig H."/>
        </authorList>
    </citation>
    <scope>NUCLEOTIDE SEQUENCE [LARGE SCALE GENOMIC DNA]</scope>
    <source>
        <strain evidence="18 19">FDAARGOS_656</strain>
    </source>
</reference>
<dbReference type="Gene3D" id="1.10.8.1220">
    <property type="match status" value="1"/>
</dbReference>
<dbReference type="GO" id="GO:0005938">
    <property type="term" value="C:cell cortex"/>
    <property type="evidence" value="ECO:0007669"/>
    <property type="project" value="UniProtKB-ARBA"/>
</dbReference>
<evidence type="ECO:0000256" key="2">
    <source>
        <dbReference type="ARBA" id="ARBA00008887"/>
    </source>
</evidence>
<dbReference type="InterPro" id="IPR026983">
    <property type="entry name" value="DHC"/>
</dbReference>
<evidence type="ECO:0000256" key="8">
    <source>
        <dbReference type="ARBA" id="ARBA00022741"/>
    </source>
</evidence>
<keyword evidence="10" id="KW-0243">Dynein</keyword>
<dbReference type="GO" id="GO:0005868">
    <property type="term" value="C:cytoplasmic dynein complex"/>
    <property type="evidence" value="ECO:0007669"/>
    <property type="project" value="UniProtKB-ARBA"/>
</dbReference>
<dbReference type="Gene3D" id="1.20.58.1120">
    <property type="match status" value="1"/>
</dbReference>
<keyword evidence="8" id="KW-0547">Nucleotide-binding</keyword>
<dbReference type="SMART" id="SM00382">
    <property type="entry name" value="AAA"/>
    <property type="match status" value="4"/>
</dbReference>
<dbReference type="InterPro" id="IPR003593">
    <property type="entry name" value="AAA+_ATPase"/>
</dbReference>
<evidence type="ECO:0000256" key="9">
    <source>
        <dbReference type="ARBA" id="ARBA00022840"/>
    </source>
</evidence>
<dbReference type="FunFam" id="1.20.920.20:FF:000002">
    <property type="entry name" value="Cytoplasmic dynein 1 heavy chain"/>
    <property type="match status" value="1"/>
</dbReference>
<evidence type="ECO:0000256" key="3">
    <source>
        <dbReference type="ARBA" id="ARBA00022197"/>
    </source>
</evidence>
<dbReference type="GO" id="GO:1902850">
    <property type="term" value="P:microtubule cytoskeleton organization involved in mitosis"/>
    <property type="evidence" value="ECO:0007669"/>
    <property type="project" value="UniProtKB-ARBA"/>
</dbReference>
<comment type="similarity">
    <text evidence="2">Belongs to the dynein heavy chain family.</text>
</comment>
<evidence type="ECO:0000256" key="16">
    <source>
        <dbReference type="SAM" id="Coils"/>
    </source>
</evidence>
<evidence type="ECO:0000256" key="1">
    <source>
        <dbReference type="ARBA" id="ARBA00004245"/>
    </source>
</evidence>
<dbReference type="PANTHER" id="PTHR45703">
    <property type="entry name" value="DYNEIN HEAVY CHAIN"/>
    <property type="match status" value="1"/>
</dbReference>
<dbReference type="PANTHER" id="PTHR45703:SF36">
    <property type="entry name" value="DYNEIN HEAVY CHAIN, CYTOPLASMIC"/>
    <property type="match status" value="1"/>
</dbReference>
<feature type="domain" description="AAA+ ATPase" evidence="17">
    <location>
        <begin position="348"/>
        <end position="500"/>
    </location>
</feature>
<name>A0A8H6C5S9_CANAX</name>
<dbReference type="GO" id="GO:0051959">
    <property type="term" value="F:dynein light intermediate chain binding"/>
    <property type="evidence" value="ECO:0007669"/>
    <property type="project" value="InterPro"/>
</dbReference>
<comment type="caution">
    <text evidence="18">The sequence shown here is derived from an EMBL/GenBank/DDBJ whole genome shotgun (WGS) entry which is preliminary data.</text>
</comment>
<dbReference type="InterPro" id="IPR024743">
    <property type="entry name" value="Dynein_HC_stalk"/>
</dbReference>
<dbReference type="Pfam" id="PF12780">
    <property type="entry name" value="AAA_8"/>
    <property type="match status" value="1"/>
</dbReference>
<dbReference type="GO" id="GO:0005524">
    <property type="term" value="F:ATP binding"/>
    <property type="evidence" value="ECO:0007669"/>
    <property type="project" value="UniProtKB-KW"/>
</dbReference>
<gene>
    <name evidence="18" type="ORF">FOB64_000251</name>
</gene>
<keyword evidence="4" id="KW-0415">Karyogamy</keyword>
<dbReference type="PROSITE" id="PS00675">
    <property type="entry name" value="SIGMA54_INTERACT_1"/>
    <property type="match status" value="1"/>
</dbReference>
<evidence type="ECO:0000256" key="11">
    <source>
        <dbReference type="ARBA" id="ARBA00023054"/>
    </source>
</evidence>
<evidence type="ECO:0000259" key="17">
    <source>
        <dbReference type="SMART" id="SM00382"/>
    </source>
</evidence>
<keyword evidence="11 16" id="KW-0175">Coiled coil</keyword>
<feature type="domain" description="AAA+ ATPase" evidence="17">
    <location>
        <begin position="703"/>
        <end position="853"/>
    </location>
</feature>
<evidence type="ECO:0000256" key="4">
    <source>
        <dbReference type="ARBA" id="ARBA00022459"/>
    </source>
</evidence>
<accession>A0A8H6C5S9</accession>
<evidence type="ECO:0000313" key="19">
    <source>
        <dbReference type="Proteomes" id="UP000536275"/>
    </source>
</evidence>
<keyword evidence="13" id="KW-0206">Cytoskeleton</keyword>
<dbReference type="GO" id="GO:0030473">
    <property type="term" value="P:nuclear migration along microtubule"/>
    <property type="evidence" value="ECO:0007669"/>
    <property type="project" value="UniProtKB-ARBA"/>
</dbReference>
<keyword evidence="12" id="KW-0505">Motor protein</keyword>
<dbReference type="Pfam" id="PF12775">
    <property type="entry name" value="AAA_7"/>
    <property type="match status" value="1"/>
</dbReference>
<dbReference type="FunFam" id="3.40.50.300:FF:002357">
    <property type="entry name" value="Glutathione S-transferase class-mu 26 kDa isozyme"/>
    <property type="match status" value="1"/>
</dbReference>
<organism evidence="18 19">
    <name type="scientific">Candida albicans</name>
    <name type="common">Yeast</name>
    <dbReference type="NCBI Taxonomy" id="5476"/>
    <lineage>
        <taxon>Eukaryota</taxon>
        <taxon>Fungi</taxon>
        <taxon>Dikarya</taxon>
        <taxon>Ascomycota</taxon>
        <taxon>Saccharomycotina</taxon>
        <taxon>Pichiomycetes</taxon>
        <taxon>Debaryomycetaceae</taxon>
        <taxon>Candida/Lodderomyces clade</taxon>
        <taxon>Candida</taxon>
    </lineage>
</organism>
<dbReference type="Gene3D" id="3.40.50.300">
    <property type="entry name" value="P-loop containing nucleotide triphosphate hydrolases"/>
    <property type="match status" value="4"/>
</dbReference>
<evidence type="ECO:0000256" key="6">
    <source>
        <dbReference type="ARBA" id="ARBA00022701"/>
    </source>
</evidence>
<dbReference type="GO" id="GO:0000235">
    <property type="term" value="C:astral microtubule"/>
    <property type="evidence" value="ECO:0007669"/>
    <property type="project" value="UniProtKB-ARBA"/>
</dbReference>
<evidence type="ECO:0000256" key="15">
    <source>
        <dbReference type="ARBA" id="ARBA00053342"/>
    </source>
</evidence>
<dbReference type="InterPro" id="IPR027417">
    <property type="entry name" value="P-loop_NTPase"/>
</dbReference>
<dbReference type="InterPro" id="IPR025662">
    <property type="entry name" value="Sigma_54_int_dom_ATP-bd_1"/>
</dbReference>
<evidence type="ECO:0000256" key="14">
    <source>
        <dbReference type="ARBA" id="ARBA00033439"/>
    </source>
</evidence>
<dbReference type="CDD" id="cd00009">
    <property type="entry name" value="AAA"/>
    <property type="match status" value="2"/>
</dbReference>
<keyword evidence="5" id="KW-0963">Cytoplasm</keyword>
<dbReference type="GO" id="GO:0000741">
    <property type="term" value="P:karyogamy"/>
    <property type="evidence" value="ECO:0007669"/>
    <property type="project" value="UniProtKB-KW"/>
</dbReference>
<dbReference type="GO" id="GO:0000070">
    <property type="term" value="P:mitotic sister chromatid segregation"/>
    <property type="evidence" value="ECO:0007669"/>
    <property type="project" value="UniProtKB-ARBA"/>
</dbReference>
<dbReference type="Proteomes" id="UP000536275">
    <property type="component" value="Unassembled WGS sequence"/>
</dbReference>
<dbReference type="Pfam" id="PF12781">
    <property type="entry name" value="AAA_9"/>
    <property type="match status" value="1"/>
</dbReference>
<dbReference type="InterPro" id="IPR054354">
    <property type="entry name" value="DYNC2H1-like_lid"/>
</dbReference>
<evidence type="ECO:0000256" key="5">
    <source>
        <dbReference type="ARBA" id="ARBA00022490"/>
    </source>
</evidence>
<dbReference type="InterPro" id="IPR024317">
    <property type="entry name" value="Dynein_heavy_chain_D4_dom"/>
</dbReference>
<feature type="domain" description="AAA+ ATPase" evidence="17">
    <location>
        <begin position="75"/>
        <end position="228"/>
    </location>
</feature>
<dbReference type="Gene3D" id="1.10.8.710">
    <property type="match status" value="1"/>
</dbReference>
<dbReference type="GO" id="GO:0045505">
    <property type="term" value="F:dynein intermediate chain binding"/>
    <property type="evidence" value="ECO:0007669"/>
    <property type="project" value="InterPro"/>
</dbReference>
<keyword evidence="7" id="KW-0677">Repeat</keyword>
<evidence type="ECO:0000256" key="13">
    <source>
        <dbReference type="ARBA" id="ARBA00023212"/>
    </source>
</evidence>
<dbReference type="GO" id="GO:0005816">
    <property type="term" value="C:spindle pole body"/>
    <property type="evidence" value="ECO:0007669"/>
    <property type="project" value="UniProtKB-ARBA"/>
</dbReference>
<dbReference type="Pfam" id="PF22597">
    <property type="entry name" value="DYN_lid"/>
    <property type="match status" value="1"/>
</dbReference>
<comment type="function">
    <text evidence="15">Cytoplasmic dynein acts as a motor for the intracellular retrograde motility of vesicles and organelles along microtubules. Dynein has ATPase activity; the force-producing power stroke is thought to occur on release of ADP. Required to maintain uniform nuclear distribution in hyphae. May play an important role in the proper orientation of the mitotic spindle into the budding daughter cell yeast. Probably required for normal progression of the cell cycle.</text>
</comment>
<dbReference type="EMBL" id="JABWAD010000007">
    <property type="protein sequence ID" value="KAF6072197.1"/>
    <property type="molecule type" value="Genomic_DNA"/>
</dbReference>
<evidence type="ECO:0000256" key="12">
    <source>
        <dbReference type="ARBA" id="ARBA00023175"/>
    </source>
</evidence>
<dbReference type="GO" id="GO:0008569">
    <property type="term" value="F:minus-end-directed microtubule motor activity"/>
    <property type="evidence" value="ECO:0007669"/>
    <property type="project" value="UniProtKB-ARBA"/>
</dbReference>
<dbReference type="Pfam" id="PF12777">
    <property type="entry name" value="MT"/>
    <property type="match status" value="1"/>
</dbReference>
<protein>
    <recommendedName>
        <fullName evidence="3">Dynein heavy chain, cytoplasmic</fullName>
    </recommendedName>
    <alternativeName>
        <fullName evidence="14">Dynein heavy chain, cytosolic</fullName>
    </alternativeName>
</protein>
<keyword evidence="6" id="KW-0493">Microtubule</keyword>
<sequence length="2019" mass="230199">MNAENESDRKFIRNIQQRFYYDISNTDLLKSLTIKQANSEFIYGFEYLGIPEKLAYTPLTNDCYLAMCQALSIQQGGSPFGPAGTGKTESIKALGHNLGKMVLVFCCDDSFDFQSMGRIFLGLCKVGIWGCFDEFNRLDDKILSAISSQIESIENGLKNPDMAYSYFITMNPGYAGRVELPENLKKMFRSFSMDSPDNEIIVEILLTSQTFVNSKALAKSIVPFFQELASNTSNQLHYDFGLRALKNTLVRCGQAKRKSTNANANESLAFEQELVVQSIVETILPKLIKEDEIVFEKLRNKYFANVVGKVLDKSNLIAALEMYFTKNGVQFDEKFINKALQLIDIQNTHHGIMLVGESGSGKSTILDSIMYALSVVTNVEHTKVLIDAKVLSKDEIYGKLDLVTRDWTDGLFTSVLRKMSENLRGELSKKLWIVFDGDIDPQWAENLNSVLDDNKILTLPNGERLSLPENVRIVFEVDNLKYTTPATISRCGIVWFDVSLISLDAHLHKLVHQLNTYKITNDDMIRDNMLADNLRKSFVEELSNLLSYNVLSGICEVAKQAEHIMEFSFQRAIGSLEVCIKTYLRRLLNFANSNDNETVEIKKYVQKALLLSIMWAFAGDSSYEDRIEFANAMKDKNILWGVEMPHGNVLDYDVSLPDGEWLDWNTSVASVELEPHQVSNPNTIVPTLDTVKHEQFIFSVLNEHSPLLLCGPPGSGKTMTLFEALRKSPQLELLSLNFSKETSPVSLLKALDQYCEYRKTNRGIQLAPRINGKWVVVFCDEINLPQVDKYGNQNVISLIRQMVEHGGFWRVKDNQWVSLENIQFVAACNSPNDPGRNKLSERFLRHVPVIMVDYPGYTSLTQIYQTFNMAILKCAPDLRGFAKAITEASIQVYEKTRKKLNSQIQKHYVYSPRELTRWSRGILEALKSHMYKDLSAFLRLWYHEGLRLFYDRLVTDDDKSWTLQMFKEVAENNFPNINLNATFKEPVFFSNWMSLDYKSVNEQELRSFVSSRLRVFSEEEMEVDLVLHDEMLDHALRIDRVLRQPQGHMILVGPSGSGKSTLAKFVAWINGLKVVQLHVRSNYGIDDFDETLRGILTRCVHGEKICFIIDESSILEASFIERMNTLLANAEIPGLFEGDDHTSLMSKCLELSHAQGLLLDTDANCTIGSLNKSQKTCMLCSVLVIPSNLTNLRDAIVDTLAFIHRFIPDHKSTLSYRRTPTDFLNLVQMFTDLFNIKHKELEDSQRHITVGLDKLRETVIQVDKLQGMLSEKESILKIKDKEAKEMLNKLLTDQNEAERKQEFSIATQAELAKQEKEIEKRKSVVMKDLEYAEPAVLEAQRGVQNIKKQHLSEIRSMANPPAAVKMTMESVCILLGYDVGTWRDVQLVIRKDDFIPNIVSFNSEESLPVELREYMERVYLTREDYTFEIVHRASKACGPLVQWVQAQLAYSRILQSVGPLREEVELLEQKTLKTKAQLTAIDEMIFELEESIEKYKDSYTELIRETENIKTEMSLVHKKVDRSTALIKNLKVERERWKESVKTFGDKRDKLVGEVLLAAAFIVYGGLYDQKGREILLKTWRNKLKESGIPFDKTLTMSSYLTTSKKALHWTNCGLVNDNINIENFALLEWCQNPVIIDPNGVIVEILSKASSKSVTVTSFLSDGLFNQLENTLRFGGVIIIQDCEYYDPLLDTVLRKEIHRNGGRMMIRLGDQIIDYSSEFKLILASKESGLVLPPSVASRASIINFTVTSGSLENRALDIALKETRPDVEKERTDLVMLNGEWKLRLQTLEEELLDSLSTTPGEILDNDNVMNTLETLKSETDGLNEKLAHSGEVMNRVEEIRSNYSDVAKNLSGIYTIFESLGRLNHFYKFSLTRFVNNFAHLLRVNIKLSPSEFIMELFKDSFARISTSLQYKHKIVLALVLSTAYYMEDIGDSYKTAFMKMLKLIVTDKLPNSISDVFDILSDLLLSFGSTKNKEDFVDTFSKISGFLYKDGEAPYSSPYDLNYWINDSGIKLLF</sequence>
<dbReference type="InterPro" id="IPR035706">
    <property type="entry name" value="AAA_9"/>
</dbReference>
<dbReference type="Pfam" id="PF17852">
    <property type="entry name" value="Dynein_AAA_lid"/>
    <property type="match status" value="1"/>
</dbReference>
<dbReference type="Gene3D" id="6.10.140.1060">
    <property type="match status" value="1"/>
</dbReference>
<comment type="subcellular location">
    <subcellularLocation>
        <location evidence="1">Cytoplasm</location>
        <location evidence="1">Cytoskeleton</location>
    </subcellularLocation>
</comment>
<dbReference type="Gene3D" id="1.20.920.30">
    <property type="match status" value="1"/>
</dbReference>
<dbReference type="Gene3D" id="1.10.472.130">
    <property type="match status" value="1"/>
</dbReference>
<dbReference type="Gene3D" id="1.20.920.20">
    <property type="match status" value="1"/>
</dbReference>
<dbReference type="SUPFAM" id="SSF52540">
    <property type="entry name" value="P-loop containing nucleoside triphosphate hydrolases"/>
    <property type="match status" value="4"/>
</dbReference>